<name>A0AAE0N7Z0_9PEZI</name>
<dbReference type="Proteomes" id="UP001287356">
    <property type="component" value="Unassembled WGS sequence"/>
</dbReference>
<keyword evidence="2" id="KW-1185">Reference proteome</keyword>
<organism evidence="1 2">
    <name type="scientific">Lasiosphaeria ovina</name>
    <dbReference type="NCBI Taxonomy" id="92902"/>
    <lineage>
        <taxon>Eukaryota</taxon>
        <taxon>Fungi</taxon>
        <taxon>Dikarya</taxon>
        <taxon>Ascomycota</taxon>
        <taxon>Pezizomycotina</taxon>
        <taxon>Sordariomycetes</taxon>
        <taxon>Sordariomycetidae</taxon>
        <taxon>Sordariales</taxon>
        <taxon>Lasiosphaeriaceae</taxon>
        <taxon>Lasiosphaeria</taxon>
    </lineage>
</organism>
<protein>
    <submittedName>
        <fullName evidence="1">Uncharacterized protein</fullName>
    </submittedName>
</protein>
<comment type="caution">
    <text evidence="1">The sequence shown here is derived from an EMBL/GenBank/DDBJ whole genome shotgun (WGS) entry which is preliminary data.</text>
</comment>
<gene>
    <name evidence="1" type="ORF">B0T24DRAFT_261917</name>
</gene>
<dbReference type="AlphaFoldDB" id="A0AAE0N7Z0"/>
<evidence type="ECO:0000313" key="1">
    <source>
        <dbReference type="EMBL" id="KAK3373468.1"/>
    </source>
</evidence>
<accession>A0AAE0N7Z0</accession>
<dbReference type="EMBL" id="JAULSN010000004">
    <property type="protein sequence ID" value="KAK3373468.1"/>
    <property type="molecule type" value="Genomic_DNA"/>
</dbReference>
<proteinExistence type="predicted"/>
<evidence type="ECO:0000313" key="2">
    <source>
        <dbReference type="Proteomes" id="UP001287356"/>
    </source>
</evidence>
<sequence>MIRWIWLVRRAVGTLRFKNRSPALQQSCSSLAAESRTSNRRPLAYIPVVLPDKALHLRVRLVSLAPGISTLDKTMCARPVWTAKIPGEPVGELPAEQHMPQWSFWCIERLLGALEIREAEPERPEAGGGRRETGCGPQRLVVMDDTADSLARPLTTLFLCSLGRLFQHLTLMARERLRTAAKPEFQEPGWERFVSLVMFESFMPCARRLDDRTWPASASASCICPFSCLVAALKETAK</sequence>
<reference evidence="1" key="2">
    <citation type="submission" date="2023-06" db="EMBL/GenBank/DDBJ databases">
        <authorList>
            <consortium name="Lawrence Berkeley National Laboratory"/>
            <person name="Haridas S."/>
            <person name="Hensen N."/>
            <person name="Bonometti L."/>
            <person name="Westerberg I."/>
            <person name="Brannstrom I.O."/>
            <person name="Guillou S."/>
            <person name="Cros-Aarteil S."/>
            <person name="Calhoun S."/>
            <person name="Kuo A."/>
            <person name="Mondo S."/>
            <person name="Pangilinan J."/>
            <person name="Riley R."/>
            <person name="Labutti K."/>
            <person name="Andreopoulos B."/>
            <person name="Lipzen A."/>
            <person name="Chen C."/>
            <person name="Yanf M."/>
            <person name="Daum C."/>
            <person name="Ng V."/>
            <person name="Clum A."/>
            <person name="Steindorff A."/>
            <person name="Ohm R."/>
            <person name="Martin F."/>
            <person name="Silar P."/>
            <person name="Natvig D."/>
            <person name="Lalanne C."/>
            <person name="Gautier V."/>
            <person name="Ament-Velasquez S.L."/>
            <person name="Kruys A."/>
            <person name="Hutchinson M.I."/>
            <person name="Powell A.J."/>
            <person name="Barry K."/>
            <person name="Miller A.N."/>
            <person name="Grigoriev I.V."/>
            <person name="Debuchy R."/>
            <person name="Gladieux P."/>
            <person name="Thoren M.H."/>
            <person name="Johannesson H."/>
        </authorList>
    </citation>
    <scope>NUCLEOTIDE SEQUENCE</scope>
    <source>
        <strain evidence="1">CBS 958.72</strain>
    </source>
</reference>
<reference evidence="1" key="1">
    <citation type="journal article" date="2023" name="Mol. Phylogenet. Evol.">
        <title>Genome-scale phylogeny and comparative genomics of the fungal order Sordariales.</title>
        <authorList>
            <person name="Hensen N."/>
            <person name="Bonometti L."/>
            <person name="Westerberg I."/>
            <person name="Brannstrom I.O."/>
            <person name="Guillou S."/>
            <person name="Cros-Aarteil S."/>
            <person name="Calhoun S."/>
            <person name="Haridas S."/>
            <person name="Kuo A."/>
            <person name="Mondo S."/>
            <person name="Pangilinan J."/>
            <person name="Riley R."/>
            <person name="LaButti K."/>
            <person name="Andreopoulos B."/>
            <person name="Lipzen A."/>
            <person name="Chen C."/>
            <person name="Yan M."/>
            <person name="Daum C."/>
            <person name="Ng V."/>
            <person name="Clum A."/>
            <person name="Steindorff A."/>
            <person name="Ohm R.A."/>
            <person name="Martin F."/>
            <person name="Silar P."/>
            <person name="Natvig D.O."/>
            <person name="Lalanne C."/>
            <person name="Gautier V."/>
            <person name="Ament-Velasquez S.L."/>
            <person name="Kruys A."/>
            <person name="Hutchinson M.I."/>
            <person name="Powell A.J."/>
            <person name="Barry K."/>
            <person name="Miller A.N."/>
            <person name="Grigoriev I.V."/>
            <person name="Debuchy R."/>
            <person name="Gladieux P."/>
            <person name="Hiltunen Thoren M."/>
            <person name="Johannesson H."/>
        </authorList>
    </citation>
    <scope>NUCLEOTIDE SEQUENCE</scope>
    <source>
        <strain evidence="1">CBS 958.72</strain>
    </source>
</reference>